<organism evidence="5 6">
    <name type="scientific">Gracilibacillus oryzae</name>
    <dbReference type="NCBI Taxonomy" id="1672701"/>
    <lineage>
        <taxon>Bacteria</taxon>
        <taxon>Bacillati</taxon>
        <taxon>Bacillota</taxon>
        <taxon>Bacilli</taxon>
        <taxon>Bacillales</taxon>
        <taxon>Bacillaceae</taxon>
        <taxon>Gracilibacillus</taxon>
    </lineage>
</organism>
<evidence type="ECO:0000313" key="5">
    <source>
        <dbReference type="EMBL" id="KAB8138638.1"/>
    </source>
</evidence>
<keyword evidence="1" id="KW-0378">Hydrolase</keyword>
<feature type="active site" evidence="1">
    <location>
        <position position="235"/>
    </location>
</feature>
<evidence type="ECO:0000259" key="3">
    <source>
        <dbReference type="PROSITE" id="PS50106"/>
    </source>
</evidence>
<dbReference type="Pfam" id="PF05362">
    <property type="entry name" value="Lon_C"/>
    <property type="match status" value="1"/>
</dbReference>
<feature type="domain" description="Lon proteolytic" evidence="4">
    <location>
        <begin position="191"/>
        <end position="337"/>
    </location>
</feature>
<dbReference type="PROSITE" id="PS50106">
    <property type="entry name" value="PDZ"/>
    <property type="match status" value="1"/>
</dbReference>
<dbReference type="GO" id="GO:0030163">
    <property type="term" value="P:protein catabolic process"/>
    <property type="evidence" value="ECO:0007669"/>
    <property type="project" value="InterPro"/>
</dbReference>
<dbReference type="GO" id="GO:0004252">
    <property type="term" value="F:serine-type endopeptidase activity"/>
    <property type="evidence" value="ECO:0007669"/>
    <property type="project" value="UniProtKB-UniRule"/>
</dbReference>
<dbReference type="Gene3D" id="3.30.230.10">
    <property type="match status" value="1"/>
</dbReference>
<feature type="active site" evidence="1">
    <location>
        <position position="280"/>
    </location>
</feature>
<dbReference type="InterPro" id="IPR020568">
    <property type="entry name" value="Ribosomal_Su5_D2-typ_SF"/>
</dbReference>
<keyword evidence="1" id="KW-0720">Serine protease</keyword>
<reference evidence="5 6" key="1">
    <citation type="submission" date="2019-10" db="EMBL/GenBank/DDBJ databases">
        <title>Gracilibacillus sp. nov. isolated from rice seeds.</title>
        <authorList>
            <person name="He S."/>
        </authorList>
    </citation>
    <scope>NUCLEOTIDE SEQUENCE [LARGE SCALE GENOMIC DNA]</scope>
    <source>
        <strain evidence="5 6">TD8</strain>
    </source>
</reference>
<name>A0A7C8GUR1_9BACI</name>
<dbReference type="PROSITE" id="PS51786">
    <property type="entry name" value="LON_PROTEOLYTIC"/>
    <property type="match status" value="1"/>
</dbReference>
<dbReference type="Proteomes" id="UP000480246">
    <property type="component" value="Unassembled WGS sequence"/>
</dbReference>
<dbReference type="InterPro" id="IPR036034">
    <property type="entry name" value="PDZ_sf"/>
</dbReference>
<dbReference type="GO" id="GO:0005524">
    <property type="term" value="F:ATP binding"/>
    <property type="evidence" value="ECO:0007669"/>
    <property type="project" value="InterPro"/>
</dbReference>
<dbReference type="InterPro" id="IPR001478">
    <property type="entry name" value="PDZ"/>
</dbReference>
<dbReference type="GO" id="GO:0006508">
    <property type="term" value="P:proteolysis"/>
    <property type="evidence" value="ECO:0007669"/>
    <property type="project" value="UniProtKB-KW"/>
</dbReference>
<dbReference type="InterPro" id="IPR027065">
    <property type="entry name" value="Lon_Prtase"/>
</dbReference>
<evidence type="ECO:0000256" key="1">
    <source>
        <dbReference type="PROSITE-ProRule" id="PRU01122"/>
    </source>
</evidence>
<comment type="catalytic activity">
    <reaction evidence="1">
        <text>Hydrolysis of proteins in presence of ATP.</text>
        <dbReference type="EC" id="3.4.21.53"/>
    </reaction>
</comment>
<evidence type="ECO:0000259" key="4">
    <source>
        <dbReference type="PROSITE" id="PS51786"/>
    </source>
</evidence>
<dbReference type="SMART" id="SM00228">
    <property type="entry name" value="PDZ"/>
    <property type="match status" value="1"/>
</dbReference>
<gene>
    <name evidence="5" type="ORF">F9U64_03210</name>
</gene>
<dbReference type="GO" id="GO:0004176">
    <property type="term" value="F:ATP-dependent peptidase activity"/>
    <property type="evidence" value="ECO:0007669"/>
    <property type="project" value="UniProtKB-UniRule"/>
</dbReference>
<keyword evidence="6" id="KW-1185">Reference proteome</keyword>
<accession>A0A7C8GUR1</accession>
<dbReference type="PANTHER" id="PTHR10046">
    <property type="entry name" value="ATP DEPENDENT LON PROTEASE FAMILY MEMBER"/>
    <property type="match status" value="1"/>
</dbReference>
<dbReference type="InterPro" id="IPR008269">
    <property type="entry name" value="Lon_proteolytic"/>
</dbReference>
<dbReference type="EMBL" id="WEID01000015">
    <property type="protein sequence ID" value="KAB8138638.1"/>
    <property type="molecule type" value="Genomic_DNA"/>
</dbReference>
<keyword evidence="2" id="KW-1133">Transmembrane helix</keyword>
<feature type="transmembrane region" description="Helical" evidence="2">
    <location>
        <begin position="12"/>
        <end position="31"/>
    </location>
</feature>
<dbReference type="NCBIfam" id="NF041438">
    <property type="entry name" value="SepM_fam_S16"/>
    <property type="match status" value="1"/>
</dbReference>
<protein>
    <recommendedName>
        <fullName evidence="1">endopeptidase La</fullName>
        <ecNumber evidence="1">3.4.21.53</ecNumber>
    </recommendedName>
</protein>
<dbReference type="Gene3D" id="2.30.42.10">
    <property type="match status" value="1"/>
</dbReference>
<keyword evidence="2" id="KW-0472">Membrane</keyword>
<dbReference type="SUPFAM" id="SSF50156">
    <property type="entry name" value="PDZ domain-like"/>
    <property type="match status" value="1"/>
</dbReference>
<feature type="domain" description="PDZ" evidence="3">
    <location>
        <begin position="102"/>
        <end position="187"/>
    </location>
</feature>
<proteinExistence type="inferred from homology"/>
<sequence length="340" mass="37509">MKLQWIKFGSFLTAILLVGLFFTYQLPYYIYKPGSADPLNPIVAVENGYESEGEMHLVTIQGGQATPFYYLLAKIRDYHQIVPIEDVYYDGISEEEYLQMNLMAMENSQEASTVVAYEAAQADIEIQYAGVYVVSVVDDMPAEGVLRPGDRITKIDGKAIAEANDLIDYVQTKEAGDQIHLSIIRDEEPIAEQITLVPLQQLNGMPGIGIKLVTDRKVSENPEITFSSGEIGGPSAGLMFALEIYDQLTEEDITKGYQIAGTGEVDYEGNVGRIGGIDKKVIAADKADNKIFFAPNEGGREDSNYHVAKQVAEDINSDMEIVPVDTFYDALEHLQALPEG</sequence>
<comment type="caution">
    <text evidence="5">The sequence shown here is derived from an EMBL/GenBank/DDBJ whole genome shotgun (WGS) entry which is preliminary data.</text>
</comment>
<dbReference type="AlphaFoldDB" id="A0A7C8GUR1"/>
<keyword evidence="2" id="KW-0812">Transmembrane</keyword>
<dbReference type="InterPro" id="IPR014721">
    <property type="entry name" value="Ribsml_uS5_D2-typ_fold_subgr"/>
</dbReference>
<dbReference type="OrthoDB" id="2356897at2"/>
<dbReference type="EC" id="3.4.21.53" evidence="1"/>
<evidence type="ECO:0000313" key="6">
    <source>
        <dbReference type="Proteomes" id="UP000480246"/>
    </source>
</evidence>
<keyword evidence="1" id="KW-0645">Protease</keyword>
<dbReference type="Pfam" id="PF13180">
    <property type="entry name" value="PDZ_2"/>
    <property type="match status" value="1"/>
</dbReference>
<dbReference type="SUPFAM" id="SSF54211">
    <property type="entry name" value="Ribosomal protein S5 domain 2-like"/>
    <property type="match status" value="1"/>
</dbReference>
<evidence type="ECO:0000256" key="2">
    <source>
        <dbReference type="SAM" id="Phobius"/>
    </source>
</evidence>
<dbReference type="RefSeq" id="WP_153401569.1">
    <property type="nucleotide sequence ID" value="NZ_ML762425.1"/>
</dbReference>
<comment type="similarity">
    <text evidence="1">Belongs to the peptidase S16 family.</text>
</comment>